<organism evidence="2 3">
    <name type="scientific">Agromyces kandeliae</name>
    <dbReference type="NCBI Taxonomy" id="2666141"/>
    <lineage>
        <taxon>Bacteria</taxon>
        <taxon>Bacillati</taxon>
        <taxon>Actinomycetota</taxon>
        <taxon>Actinomycetes</taxon>
        <taxon>Micrococcales</taxon>
        <taxon>Microbacteriaceae</taxon>
        <taxon>Agromyces</taxon>
    </lineage>
</organism>
<accession>A0A6L5R383</accession>
<proteinExistence type="predicted"/>
<gene>
    <name evidence="2" type="ORF">GJR97_12420</name>
</gene>
<dbReference type="AlphaFoldDB" id="A0A6L5R383"/>
<name>A0A6L5R383_9MICO</name>
<sequence length="209" mass="20231">MTELLAAGMVIPASLGVCCSVGVGAWSAPSSGSAGRRARAAAAARRALPVLAALLMLGAMLDMSLAGAGATGWAGRSIGWAAAMVLTALLVVGTGRVAGRVGHVDLHRALGLVVTASLVAVAHPGHSAGVAATSASAHGTHGGVGLAPAVVAAAVAFAGYSAWSAVTTWRGTRQPGTPPSRAVIAARLRGADAAGMAVMVLAMSAMLLG</sequence>
<feature type="transmembrane region" description="Helical" evidence="1">
    <location>
        <begin position="109"/>
        <end position="126"/>
    </location>
</feature>
<evidence type="ECO:0008006" key="4">
    <source>
        <dbReference type="Google" id="ProtNLM"/>
    </source>
</evidence>
<feature type="transmembrane region" description="Helical" evidence="1">
    <location>
        <begin position="47"/>
        <end position="66"/>
    </location>
</feature>
<keyword evidence="1" id="KW-1133">Transmembrane helix</keyword>
<comment type="caution">
    <text evidence="2">The sequence shown here is derived from an EMBL/GenBank/DDBJ whole genome shotgun (WGS) entry which is preliminary data.</text>
</comment>
<feature type="transmembrane region" description="Helical" evidence="1">
    <location>
        <begin position="190"/>
        <end position="208"/>
    </location>
</feature>
<feature type="transmembrane region" description="Helical" evidence="1">
    <location>
        <begin position="78"/>
        <end position="97"/>
    </location>
</feature>
<evidence type="ECO:0000256" key="1">
    <source>
        <dbReference type="SAM" id="Phobius"/>
    </source>
</evidence>
<dbReference type="RefSeq" id="WP_154346819.1">
    <property type="nucleotide sequence ID" value="NZ_WKJD01000016.1"/>
</dbReference>
<dbReference type="Proteomes" id="UP000476511">
    <property type="component" value="Unassembled WGS sequence"/>
</dbReference>
<feature type="transmembrane region" description="Helical" evidence="1">
    <location>
        <begin position="6"/>
        <end position="26"/>
    </location>
</feature>
<keyword evidence="3" id="KW-1185">Reference proteome</keyword>
<reference evidence="2 3" key="1">
    <citation type="submission" date="2019-11" db="EMBL/GenBank/DDBJ databases">
        <title>Agromyces kandeliae sp. nov., isolated from mangrove soil.</title>
        <authorList>
            <person name="Wang R."/>
        </authorList>
    </citation>
    <scope>NUCLEOTIDE SEQUENCE [LARGE SCALE GENOMIC DNA]</scope>
    <source>
        <strain evidence="2 3">Q22</strain>
    </source>
</reference>
<feature type="transmembrane region" description="Helical" evidence="1">
    <location>
        <begin position="146"/>
        <end position="169"/>
    </location>
</feature>
<keyword evidence="1" id="KW-0472">Membrane</keyword>
<evidence type="ECO:0000313" key="3">
    <source>
        <dbReference type="Proteomes" id="UP000476511"/>
    </source>
</evidence>
<keyword evidence="1" id="KW-0812">Transmembrane</keyword>
<evidence type="ECO:0000313" key="2">
    <source>
        <dbReference type="EMBL" id="MRX44526.1"/>
    </source>
</evidence>
<dbReference type="EMBL" id="WKJD01000016">
    <property type="protein sequence ID" value="MRX44526.1"/>
    <property type="molecule type" value="Genomic_DNA"/>
</dbReference>
<protein>
    <recommendedName>
        <fullName evidence="4">DUF5134 domain-containing protein</fullName>
    </recommendedName>
</protein>